<dbReference type="Proteomes" id="UP000016480">
    <property type="component" value="Unassembled WGS sequence"/>
</dbReference>
<proteinExistence type="predicted"/>
<organism evidence="1 2">
    <name type="scientific">Pseudoalteromonas rubra</name>
    <dbReference type="NCBI Taxonomy" id="43658"/>
    <lineage>
        <taxon>Bacteria</taxon>
        <taxon>Pseudomonadati</taxon>
        <taxon>Pseudomonadota</taxon>
        <taxon>Gammaproteobacteria</taxon>
        <taxon>Alteromonadales</taxon>
        <taxon>Pseudoalteromonadaceae</taxon>
        <taxon>Pseudoalteromonas</taxon>
    </lineage>
</organism>
<sequence length="38" mass="4486">MQMQCAVGTVIRFVLKCKRFARKIEMFEYETISTAVTR</sequence>
<evidence type="ECO:0000313" key="1">
    <source>
        <dbReference type="EMBL" id="KAF7787915.1"/>
    </source>
</evidence>
<accession>A0A8T0CD29</accession>
<reference evidence="1 2" key="1">
    <citation type="journal article" date="2012" name="J. Bacteriol.">
        <title>Genome sequence of the cycloprodigiosin-producing bacterial strain Pseudoalteromonas rubra ATCC 29570(T).</title>
        <authorList>
            <person name="Xie B.B."/>
            <person name="Shu Y.L."/>
            <person name="Qin Q.L."/>
            <person name="Rong J.C."/>
            <person name="Zhang X.Y."/>
            <person name="Chen X.L."/>
            <person name="Zhou B.C."/>
            <person name="Zhang Y.Z."/>
        </authorList>
    </citation>
    <scope>NUCLEOTIDE SEQUENCE [LARGE SCALE GENOMIC DNA]</scope>
    <source>
        <strain evidence="1 2">DSM 6842</strain>
    </source>
</reference>
<name>A0A8T0CD29_9GAMM</name>
<dbReference type="EMBL" id="AHCD03000027">
    <property type="protein sequence ID" value="KAF7787915.1"/>
    <property type="molecule type" value="Genomic_DNA"/>
</dbReference>
<comment type="caution">
    <text evidence="1">The sequence shown here is derived from an EMBL/GenBank/DDBJ whole genome shotgun (WGS) entry which is preliminary data.</text>
</comment>
<protein>
    <submittedName>
        <fullName evidence="1">Uncharacterized protein</fullName>
    </submittedName>
</protein>
<gene>
    <name evidence="1" type="ORF">PRUB_a2440</name>
</gene>
<evidence type="ECO:0000313" key="2">
    <source>
        <dbReference type="Proteomes" id="UP000016480"/>
    </source>
</evidence>
<dbReference type="AlphaFoldDB" id="A0A8T0CD29"/>